<dbReference type="Proteomes" id="UP000203948">
    <property type="component" value="Segment"/>
</dbReference>
<protein>
    <submittedName>
        <fullName evidence="1">Uncharacterized protein</fullName>
    </submittedName>
</protein>
<dbReference type="RefSeq" id="YP_009188059.1">
    <property type="nucleotide sequence ID" value="NC_028662.1"/>
</dbReference>
<evidence type="ECO:0000313" key="2">
    <source>
        <dbReference type="Proteomes" id="UP000203948"/>
    </source>
</evidence>
<dbReference type="GeneID" id="26517112"/>
<accession>A0A0N7E4J4</accession>
<sequence length="54" mass="6362">MNIDQIHTLLAALDDYEQAMWDCWEMSREAKYLVEFNRAGKLYALLDAQRKLVA</sequence>
<keyword evidence="2" id="KW-1185">Reference proteome</keyword>
<dbReference type="KEGG" id="vg:26517112"/>
<name>A0A0N7E4J4_9CAUD</name>
<evidence type="ECO:0000313" key="1">
    <source>
        <dbReference type="EMBL" id="ALA48178.1"/>
    </source>
</evidence>
<dbReference type="EMBL" id="KT206225">
    <property type="protein sequence ID" value="ALA48178.1"/>
    <property type="molecule type" value="Genomic_DNA"/>
</dbReference>
<organism evidence="1 2">
    <name type="scientific">Mycobacterium phage Phlei</name>
    <dbReference type="NCBI Taxonomy" id="1690684"/>
    <lineage>
        <taxon>Viruses</taxon>
        <taxon>Duplodnaviria</taxon>
        <taxon>Heunggongvirae</taxon>
        <taxon>Uroviricota</taxon>
        <taxon>Caudoviricetes</taxon>
        <taxon>Phleivirus</taxon>
        <taxon>Phleivirus Phlei</taxon>
    </lineage>
</organism>
<reference evidence="1 2" key="1">
    <citation type="journal article" date="2016" name="Arch. Virol.">
        <title>Genome sequence of a cluster A13 mycobacteriophage detected in Mycobacterium phlei over a half century ago.</title>
        <authorList>
            <person name="Marton S."/>
            <person name="Feher E."/>
            <person name="Horvath B."/>
            <person name="Haber K."/>
            <person name="Somogyi P."/>
            <person name="Minarovits J."/>
            <person name="Banyai K."/>
        </authorList>
    </citation>
    <scope>NUCLEOTIDE SEQUENCE [LARGE SCALE GENOMIC DNA]</scope>
</reference>
<proteinExistence type="predicted"/>